<dbReference type="SUPFAM" id="SSF50447">
    <property type="entry name" value="Translation proteins"/>
    <property type="match status" value="1"/>
</dbReference>
<dbReference type="InterPro" id="IPR047042">
    <property type="entry name" value="BipA_II"/>
</dbReference>
<dbReference type="InterPro" id="IPR031157">
    <property type="entry name" value="G_TR_CS"/>
</dbReference>
<dbReference type="Proteomes" id="UP001515480">
    <property type="component" value="Unassembled WGS sequence"/>
</dbReference>
<dbReference type="InterPro" id="IPR027417">
    <property type="entry name" value="P-loop_NTPase"/>
</dbReference>
<dbReference type="AlphaFoldDB" id="A0AB34J1P2"/>
<keyword evidence="2" id="KW-0342">GTP-binding</keyword>
<dbReference type="InterPro" id="IPR047043">
    <property type="entry name" value="BipA_III"/>
</dbReference>
<dbReference type="Pfam" id="PF00009">
    <property type="entry name" value="GTP_EFTU"/>
    <property type="match status" value="1"/>
</dbReference>
<dbReference type="NCBIfam" id="TIGR00231">
    <property type="entry name" value="small_GTP"/>
    <property type="match status" value="1"/>
</dbReference>
<sequence length="645" mass="69496">MISALALTLLGGAHAYTMGSQRVSSAAPLRAAASIRMQATMVAAEVREDIRNIAIVAHVDHGKTTLVDAMLESASTLSSSRIGKDERVMDSNDQERERGITILAKNAALEYDGIKVNIVDTPGHADFGGEVERVLNMVDGVLLLVDAAEGPKPQTRFVLKKALALGLTVLVVVNKIDKPAARPAYVIDKTFDLFCELGASDEQTDFPIVYTSAINRIAGEEPDAMGSDMSAIFKKIKELPKPRADIEGSLQLQISNIAADSFIGRLGIGRIRSGTLLKNSQIGLSAGPGTPIKKVKVTELFTFDAMGRKSVESASAGDIVTFAGVQEFNIGDTLVDLVDPRPLDPIKVEMPTMSITFGVNKSPFAGRAGKMLTSRNIRDRLQKELEVNVALRVEDTEDGDTVLVSGRGLLHLTVLIESMRREGFELMVGCPQVIKKEIDGVICEPFELVDIELPEEYSGSAISLLNERKGNMLEMTTPTAEGSVTIQYEVPARGMNGVKSKLLSATRGLAVMSSTFAGYKPFAGEFGGRTRGNLLSFETGIATPFALTKVQERGALFSSPGDEVYEDQIVGIHAKENDLKVNVCKAKQLTNMRSAGADEKASTTPPMQLTLEDAVEYIVPGEFVEVTPAAIRMGKFPKESRFAKK</sequence>
<dbReference type="InterPro" id="IPR006298">
    <property type="entry name" value="BipA"/>
</dbReference>
<dbReference type="Pfam" id="PF21018">
    <property type="entry name" value="BipA_C"/>
    <property type="match status" value="1"/>
</dbReference>
<dbReference type="FunFam" id="3.40.50.300:FF:000055">
    <property type="entry name" value="GTP-binding protein TypA"/>
    <property type="match status" value="1"/>
</dbReference>
<dbReference type="Pfam" id="PF00679">
    <property type="entry name" value="EFG_C"/>
    <property type="match status" value="1"/>
</dbReference>
<dbReference type="InterPro" id="IPR042116">
    <property type="entry name" value="TypA/BipA_C"/>
</dbReference>
<gene>
    <name evidence="5" type="ORF">AB1Y20_006894</name>
</gene>
<dbReference type="PROSITE" id="PS51722">
    <property type="entry name" value="G_TR_2"/>
    <property type="match status" value="1"/>
</dbReference>
<evidence type="ECO:0000256" key="3">
    <source>
        <dbReference type="SAM" id="SignalP"/>
    </source>
</evidence>
<dbReference type="Gene3D" id="3.40.50.300">
    <property type="entry name" value="P-loop containing nucleotide triphosphate hydrolases"/>
    <property type="match status" value="1"/>
</dbReference>
<dbReference type="PANTHER" id="PTHR42908:SF8">
    <property type="entry name" value="TR-TYPE G DOMAIN-CONTAINING PROTEIN"/>
    <property type="match status" value="1"/>
</dbReference>
<comment type="caution">
    <text evidence="5">The sequence shown here is derived from an EMBL/GenBank/DDBJ whole genome shotgun (WGS) entry which is preliminary data.</text>
</comment>
<dbReference type="FunFam" id="2.40.50.250:FF:000001">
    <property type="entry name" value="GTP-binding protein TypA"/>
    <property type="match status" value="1"/>
</dbReference>
<dbReference type="GO" id="GO:0003924">
    <property type="term" value="F:GTPase activity"/>
    <property type="evidence" value="ECO:0007669"/>
    <property type="project" value="InterPro"/>
</dbReference>
<feature type="chain" id="PRO_5044284285" description="Tr-type G domain-containing protein" evidence="3">
    <location>
        <begin position="16"/>
        <end position="645"/>
    </location>
</feature>
<reference evidence="5 6" key="1">
    <citation type="journal article" date="2024" name="Science">
        <title>Giant polyketide synthase enzymes in the biosynthesis of giant marine polyether toxins.</title>
        <authorList>
            <person name="Fallon T.R."/>
            <person name="Shende V.V."/>
            <person name="Wierzbicki I.H."/>
            <person name="Pendleton A.L."/>
            <person name="Watervoot N.F."/>
            <person name="Auber R.P."/>
            <person name="Gonzalez D.J."/>
            <person name="Wisecaver J.H."/>
            <person name="Moore B.S."/>
        </authorList>
    </citation>
    <scope>NUCLEOTIDE SEQUENCE [LARGE SCALE GENOMIC DNA]</scope>
    <source>
        <strain evidence="5 6">12B1</strain>
    </source>
</reference>
<dbReference type="GO" id="GO:1990904">
    <property type="term" value="C:ribonucleoprotein complex"/>
    <property type="evidence" value="ECO:0007669"/>
    <property type="project" value="TreeGrafter"/>
</dbReference>
<dbReference type="CDD" id="cd01891">
    <property type="entry name" value="TypA_BipA"/>
    <property type="match status" value="1"/>
</dbReference>
<dbReference type="EMBL" id="JBGBPQ010000015">
    <property type="protein sequence ID" value="KAL1510593.1"/>
    <property type="molecule type" value="Genomic_DNA"/>
</dbReference>
<dbReference type="NCBIfam" id="TIGR01394">
    <property type="entry name" value="TypA_BipA"/>
    <property type="match status" value="1"/>
</dbReference>
<keyword evidence="3" id="KW-0732">Signal</keyword>
<evidence type="ECO:0000313" key="6">
    <source>
        <dbReference type="Proteomes" id="UP001515480"/>
    </source>
</evidence>
<dbReference type="InterPro" id="IPR005225">
    <property type="entry name" value="Small_GTP-bd"/>
</dbReference>
<evidence type="ECO:0000313" key="5">
    <source>
        <dbReference type="EMBL" id="KAL1510593.1"/>
    </source>
</evidence>
<dbReference type="PROSITE" id="PS00301">
    <property type="entry name" value="G_TR_1"/>
    <property type="match status" value="1"/>
</dbReference>
<name>A0AB34J1P2_PRYPA</name>
<dbReference type="GO" id="GO:0005829">
    <property type="term" value="C:cytosol"/>
    <property type="evidence" value="ECO:0007669"/>
    <property type="project" value="TreeGrafter"/>
</dbReference>
<dbReference type="Gene3D" id="3.30.70.870">
    <property type="entry name" value="Elongation Factor G (Translational Gtpase), domain 3"/>
    <property type="match status" value="1"/>
</dbReference>
<dbReference type="FunFam" id="3.30.70.240:FF:000002">
    <property type="entry name" value="GTP-binding protein TypA"/>
    <property type="match status" value="1"/>
</dbReference>
<dbReference type="InterPro" id="IPR000795">
    <property type="entry name" value="T_Tr_GTP-bd_dom"/>
</dbReference>
<dbReference type="Gene3D" id="2.40.50.250">
    <property type="entry name" value="bipa protein"/>
    <property type="match status" value="1"/>
</dbReference>
<keyword evidence="6" id="KW-1185">Reference proteome</keyword>
<dbReference type="Gene3D" id="2.40.30.10">
    <property type="entry name" value="Translation factors"/>
    <property type="match status" value="1"/>
</dbReference>
<dbReference type="InterPro" id="IPR009000">
    <property type="entry name" value="Transl_B-barrel_sf"/>
</dbReference>
<dbReference type="Gene3D" id="3.30.70.240">
    <property type="match status" value="1"/>
</dbReference>
<dbReference type="PRINTS" id="PR00315">
    <property type="entry name" value="ELONGATNFCT"/>
</dbReference>
<dbReference type="InterPro" id="IPR035647">
    <property type="entry name" value="EFG_III/V"/>
</dbReference>
<dbReference type="InterPro" id="IPR048876">
    <property type="entry name" value="BipA_C"/>
</dbReference>
<dbReference type="Pfam" id="PF22042">
    <property type="entry name" value="EF-G_D2"/>
    <property type="match status" value="1"/>
</dbReference>
<evidence type="ECO:0000259" key="4">
    <source>
        <dbReference type="PROSITE" id="PS51722"/>
    </source>
</evidence>
<proteinExistence type="predicted"/>
<dbReference type="InterPro" id="IPR053905">
    <property type="entry name" value="EF-G-like_DII"/>
</dbReference>
<organism evidence="5 6">
    <name type="scientific">Prymnesium parvum</name>
    <name type="common">Toxic golden alga</name>
    <dbReference type="NCBI Taxonomy" id="97485"/>
    <lineage>
        <taxon>Eukaryota</taxon>
        <taxon>Haptista</taxon>
        <taxon>Haptophyta</taxon>
        <taxon>Prymnesiophyceae</taxon>
        <taxon>Prymnesiales</taxon>
        <taxon>Prymnesiaceae</taxon>
        <taxon>Prymnesium</taxon>
    </lineage>
</organism>
<dbReference type="InterPro" id="IPR047041">
    <property type="entry name" value="BipA_GTP-bd_dom"/>
</dbReference>
<dbReference type="SMART" id="SM00838">
    <property type="entry name" value="EFG_C"/>
    <property type="match status" value="1"/>
</dbReference>
<feature type="signal peptide" evidence="3">
    <location>
        <begin position="1"/>
        <end position="15"/>
    </location>
</feature>
<dbReference type="CDD" id="cd16263">
    <property type="entry name" value="BipA_III"/>
    <property type="match status" value="1"/>
</dbReference>
<dbReference type="PANTHER" id="PTHR42908">
    <property type="entry name" value="TRANSLATION ELONGATION FACTOR-RELATED"/>
    <property type="match status" value="1"/>
</dbReference>
<dbReference type="CDD" id="cd03691">
    <property type="entry name" value="BipA_TypA_II"/>
    <property type="match status" value="1"/>
</dbReference>
<evidence type="ECO:0000256" key="1">
    <source>
        <dbReference type="ARBA" id="ARBA00022741"/>
    </source>
</evidence>
<keyword evidence="1" id="KW-0547">Nucleotide-binding</keyword>
<dbReference type="GO" id="GO:0005525">
    <property type="term" value="F:GTP binding"/>
    <property type="evidence" value="ECO:0007669"/>
    <property type="project" value="UniProtKB-KW"/>
</dbReference>
<dbReference type="SUPFAM" id="SSF54980">
    <property type="entry name" value="EF-G C-terminal domain-like"/>
    <property type="match status" value="2"/>
</dbReference>
<evidence type="ECO:0000256" key="2">
    <source>
        <dbReference type="ARBA" id="ARBA00023134"/>
    </source>
</evidence>
<protein>
    <recommendedName>
        <fullName evidence="4">Tr-type G domain-containing protein</fullName>
    </recommendedName>
</protein>
<dbReference type="SUPFAM" id="SSF52540">
    <property type="entry name" value="P-loop containing nucleoside triphosphate hydrolases"/>
    <property type="match status" value="1"/>
</dbReference>
<dbReference type="FunFam" id="3.30.70.870:FF:000003">
    <property type="entry name" value="GTP-binding protein TypA"/>
    <property type="match status" value="1"/>
</dbReference>
<dbReference type="CDD" id="cd03710">
    <property type="entry name" value="BipA_TypA_C"/>
    <property type="match status" value="1"/>
</dbReference>
<feature type="domain" description="Tr-type G" evidence="4">
    <location>
        <begin position="48"/>
        <end position="243"/>
    </location>
</feature>
<accession>A0AB34J1P2</accession>
<dbReference type="InterPro" id="IPR035651">
    <property type="entry name" value="BipA_V"/>
</dbReference>
<dbReference type="InterPro" id="IPR000640">
    <property type="entry name" value="EFG_V-like"/>
</dbReference>